<feature type="transmembrane region" description="Helical" evidence="7">
    <location>
        <begin position="151"/>
        <end position="172"/>
    </location>
</feature>
<feature type="transmembrane region" description="Helical" evidence="7">
    <location>
        <begin position="56"/>
        <end position="80"/>
    </location>
</feature>
<keyword evidence="10" id="KW-1185">Reference proteome</keyword>
<dbReference type="InterPro" id="IPR050250">
    <property type="entry name" value="Macrolide_Exporter_MacB"/>
</dbReference>
<keyword evidence="5 7" id="KW-0472">Membrane</keyword>
<evidence type="ECO:0000256" key="1">
    <source>
        <dbReference type="ARBA" id="ARBA00004651"/>
    </source>
</evidence>
<dbReference type="RefSeq" id="WP_185031113.1">
    <property type="nucleotide sequence ID" value="NZ_JACHMQ010000001.1"/>
</dbReference>
<feature type="domain" description="ABC3 transporter permease C-terminal" evidence="8">
    <location>
        <begin position="64"/>
        <end position="177"/>
    </location>
</feature>
<feature type="transmembrane region" description="Helical" evidence="7">
    <location>
        <begin position="199"/>
        <end position="220"/>
    </location>
</feature>
<dbReference type="GO" id="GO:0005886">
    <property type="term" value="C:plasma membrane"/>
    <property type="evidence" value="ECO:0007669"/>
    <property type="project" value="UniProtKB-SubCell"/>
</dbReference>
<evidence type="ECO:0000256" key="2">
    <source>
        <dbReference type="ARBA" id="ARBA00022475"/>
    </source>
</evidence>
<dbReference type="AlphaFoldDB" id="A0A7X0G4Q9"/>
<feature type="transmembrane region" description="Helical" evidence="7">
    <location>
        <begin position="100"/>
        <end position="125"/>
    </location>
</feature>
<dbReference type="Proteomes" id="UP000546324">
    <property type="component" value="Unassembled WGS sequence"/>
</dbReference>
<proteinExistence type="inferred from homology"/>
<feature type="transmembrane region" description="Helical" evidence="7">
    <location>
        <begin position="232"/>
        <end position="251"/>
    </location>
</feature>
<feature type="transmembrane region" description="Helical" evidence="7">
    <location>
        <begin position="286"/>
        <end position="305"/>
    </location>
</feature>
<evidence type="ECO:0000259" key="8">
    <source>
        <dbReference type="Pfam" id="PF02687"/>
    </source>
</evidence>
<feature type="transmembrane region" description="Helical" evidence="7">
    <location>
        <begin position="16"/>
        <end position="36"/>
    </location>
</feature>
<gene>
    <name evidence="9" type="ORF">BKA00_006226</name>
</gene>
<dbReference type="PANTHER" id="PTHR30572:SF4">
    <property type="entry name" value="ABC TRANSPORTER PERMEASE YTRF"/>
    <property type="match status" value="1"/>
</dbReference>
<feature type="transmembrane region" description="Helical" evidence="7">
    <location>
        <begin position="331"/>
        <end position="353"/>
    </location>
</feature>
<feature type="transmembrane region" description="Helical" evidence="7">
    <location>
        <begin position="380"/>
        <end position="404"/>
    </location>
</feature>
<evidence type="ECO:0000313" key="9">
    <source>
        <dbReference type="EMBL" id="MBB6399312.1"/>
    </source>
</evidence>
<dbReference type="Pfam" id="PF02687">
    <property type="entry name" value="FtsX"/>
    <property type="match status" value="2"/>
</dbReference>
<dbReference type="GO" id="GO:0022857">
    <property type="term" value="F:transmembrane transporter activity"/>
    <property type="evidence" value="ECO:0007669"/>
    <property type="project" value="TreeGrafter"/>
</dbReference>
<comment type="caution">
    <text evidence="9">The sequence shown here is derived from an EMBL/GenBank/DDBJ whole genome shotgun (WGS) entry which is preliminary data.</text>
</comment>
<evidence type="ECO:0000256" key="4">
    <source>
        <dbReference type="ARBA" id="ARBA00022989"/>
    </source>
</evidence>
<dbReference type="EMBL" id="JACHMQ010000001">
    <property type="protein sequence ID" value="MBB6399312.1"/>
    <property type="molecule type" value="Genomic_DNA"/>
</dbReference>
<accession>A0A7X0G4Q9</accession>
<keyword evidence="4 7" id="KW-1133">Transmembrane helix</keyword>
<evidence type="ECO:0000256" key="7">
    <source>
        <dbReference type="SAM" id="Phobius"/>
    </source>
</evidence>
<dbReference type="InterPro" id="IPR003838">
    <property type="entry name" value="ABC3_permease_C"/>
</dbReference>
<comment type="subcellular location">
    <subcellularLocation>
        <location evidence="1">Cell membrane</location>
        <topology evidence="1">Multi-pass membrane protein</topology>
    </subcellularLocation>
</comment>
<comment type="similarity">
    <text evidence="6">Belongs to the ABC-4 integral membrane protein family.</text>
</comment>
<organism evidence="9 10">
    <name type="scientific">Actinomadura coerulea</name>
    <dbReference type="NCBI Taxonomy" id="46159"/>
    <lineage>
        <taxon>Bacteria</taxon>
        <taxon>Bacillati</taxon>
        <taxon>Actinomycetota</taxon>
        <taxon>Actinomycetes</taxon>
        <taxon>Streptosporangiales</taxon>
        <taxon>Thermomonosporaceae</taxon>
        <taxon>Actinomadura</taxon>
    </lineage>
</organism>
<feature type="transmembrane region" description="Helical" evidence="7">
    <location>
        <begin position="416"/>
        <end position="438"/>
    </location>
</feature>
<keyword evidence="3 7" id="KW-0812">Transmembrane</keyword>
<dbReference type="PANTHER" id="PTHR30572">
    <property type="entry name" value="MEMBRANE COMPONENT OF TRANSPORTER-RELATED"/>
    <property type="match status" value="1"/>
</dbReference>
<sequence>MLTLALNTLRRRTGGFAASFLAMFCGAMILMAFGSLLDTAGTKGVDPDSESALNVLGLVVGGWGLLLVTFAVTSTLTLSVRQRAAEMALLKNIGATPGQITLMITGEALILAVAAVSLAIVPAAYTGGWLLDRLTANGQVATSITHHFGGFALHLGYGVTLVAAAAAALTAARRTARMSASASLLDAAGGDARMSRKRVAAAAVFLFLGTDLGVITATAMRGKDDFEPMATAGPAAIWFSIGLALLAPALLRRVTAWLEGPLRRRGAAGQLAALNLAQRTGPMSTAVMPIILFTGIATGTLYMQATDNAVNAARGINETAAYRNAETTNMIVIGMILLFAAIMVVNSLVATTVSRRREFGRQRLIGATPRQVLHMVAGEGAVLAATGVLFGTLSSLVTIIPFSITRSGSPIPDGGILLYLAVAAIAAALTLATSLAAAHRTLRTPAIDAAAT</sequence>
<feature type="domain" description="ABC3 transporter permease C-terminal" evidence="8">
    <location>
        <begin position="330"/>
        <end position="445"/>
    </location>
</feature>
<name>A0A7X0G4Q9_9ACTN</name>
<reference evidence="9 10" key="1">
    <citation type="submission" date="2020-08" db="EMBL/GenBank/DDBJ databases">
        <title>Sequencing the genomes of 1000 actinobacteria strains.</title>
        <authorList>
            <person name="Klenk H.-P."/>
        </authorList>
    </citation>
    <scope>NUCLEOTIDE SEQUENCE [LARGE SCALE GENOMIC DNA]</scope>
    <source>
        <strain evidence="9 10">DSM 43675</strain>
    </source>
</reference>
<evidence type="ECO:0000256" key="5">
    <source>
        <dbReference type="ARBA" id="ARBA00023136"/>
    </source>
</evidence>
<evidence type="ECO:0000256" key="6">
    <source>
        <dbReference type="ARBA" id="ARBA00038076"/>
    </source>
</evidence>
<evidence type="ECO:0000256" key="3">
    <source>
        <dbReference type="ARBA" id="ARBA00022692"/>
    </source>
</evidence>
<protein>
    <submittedName>
        <fullName evidence="9">Putative ABC transport system permease protein</fullName>
    </submittedName>
</protein>
<keyword evidence="2" id="KW-1003">Cell membrane</keyword>
<evidence type="ECO:0000313" key="10">
    <source>
        <dbReference type="Proteomes" id="UP000546324"/>
    </source>
</evidence>